<keyword evidence="7 16" id="KW-0732">Signal</keyword>
<sequence>MKIYRILATAFLLHAGSIAQAQAPAQTQSTSATVLAPVVVTATRLETEILDTPASISVVEGYDLRRDQPQINLSEGLSGVPGLQIQNRQNYAQDLQVSIRGFGARSTFGVRGVRLYVDGVPATMPDGQGQTSNIDIASIESVEVLRGPFSALYGNASGGVMVINTERGEYPPSISGDFSAGSYGTYRYGLKAGGMLDLDETEMDYLLSANRFTTQGYRDHSGARKNLFNAKLGFDFASGNRLTLVANHVDLTADDPLGLTRQDFEQNPRSVVPNALAYNTRKTVRQTQGGLRYEHSLNADNELTALVYAGRRHTVQYLAIPDFVQQNPLQAGGVIDLTRDYYGTDLRLTTQLSLANRPFTLIVGVAYDAMKEGRKGYRNYIDTPQGRQLGVQGELRRNERNTVWNLDPYIQTSWEFAPRFTLDLGARYSTVHFDSADRFIQGVNGDDSGSARYQAFSPVGSLAYAMSNSTQVYVSAGRGFETPTFNELSYRTDGGAGLNFGLQPAYSTTFEVGFKTMPTKSSLLTAAVFQTRTRDEIVSAGSVNGRTSYQNAGRTKRTGFELAYMNEWGRHWRADLAYTWLNARYQDDCVSGPCSNPTQPAQYLQAGNRIPGIAEHAVFAALGWIPPTGWRAGVEGRFLSNIAVNDGNTKSAPSYAVFALSTGYTWLAGPWVVSAFARVDNLFDKDYAGSVIVNEGNGRYYEPAPGRNWTAGVQARFMF</sequence>
<dbReference type="Pfam" id="PF00593">
    <property type="entry name" value="TonB_dep_Rec_b-barrel"/>
    <property type="match status" value="1"/>
</dbReference>
<evidence type="ECO:0000256" key="4">
    <source>
        <dbReference type="ARBA" id="ARBA00022452"/>
    </source>
</evidence>
<keyword evidence="5" id="KW-0410">Iron transport</keyword>
<dbReference type="Proteomes" id="UP000266206">
    <property type="component" value="Unassembled WGS sequence"/>
</dbReference>
<keyword evidence="11 14" id="KW-0472">Membrane</keyword>
<keyword evidence="3 14" id="KW-0813">Transport</keyword>
<evidence type="ECO:0000259" key="17">
    <source>
        <dbReference type="Pfam" id="PF00593"/>
    </source>
</evidence>
<dbReference type="GO" id="GO:0015344">
    <property type="term" value="F:siderophore uptake transmembrane transporter activity"/>
    <property type="evidence" value="ECO:0007669"/>
    <property type="project" value="TreeGrafter"/>
</dbReference>
<dbReference type="OrthoDB" id="9760620at2"/>
<evidence type="ECO:0000256" key="14">
    <source>
        <dbReference type="PROSITE-ProRule" id="PRU01360"/>
    </source>
</evidence>
<evidence type="ECO:0000256" key="13">
    <source>
        <dbReference type="ARBA" id="ARBA00023237"/>
    </source>
</evidence>
<evidence type="ECO:0000256" key="6">
    <source>
        <dbReference type="ARBA" id="ARBA00022692"/>
    </source>
</evidence>
<feature type="signal peptide" evidence="16">
    <location>
        <begin position="1"/>
        <end position="21"/>
    </location>
</feature>
<keyword evidence="13 14" id="KW-0998">Cell outer membrane</keyword>
<dbReference type="PANTHER" id="PTHR32552">
    <property type="entry name" value="FERRICHROME IRON RECEPTOR-RELATED"/>
    <property type="match status" value="1"/>
</dbReference>
<dbReference type="AlphaFoldDB" id="A0A3A1YS75"/>
<keyword evidence="4 14" id="KW-1134">Transmembrane beta strand</keyword>
<dbReference type="InterPro" id="IPR012910">
    <property type="entry name" value="Plug_dom"/>
</dbReference>
<evidence type="ECO:0000259" key="18">
    <source>
        <dbReference type="Pfam" id="PF07715"/>
    </source>
</evidence>
<evidence type="ECO:0000256" key="16">
    <source>
        <dbReference type="SAM" id="SignalP"/>
    </source>
</evidence>
<evidence type="ECO:0000313" key="19">
    <source>
        <dbReference type="EMBL" id="RIY40505.1"/>
    </source>
</evidence>
<evidence type="ECO:0000256" key="7">
    <source>
        <dbReference type="ARBA" id="ARBA00022729"/>
    </source>
</evidence>
<dbReference type="RefSeq" id="WP_119516358.1">
    <property type="nucleotide sequence ID" value="NZ_NQYH01000008.1"/>
</dbReference>
<accession>A0A3A1YS75</accession>
<comment type="subcellular location">
    <subcellularLocation>
        <location evidence="1 14">Cell outer membrane</location>
        <topology evidence="1 14">Multi-pass membrane protein</topology>
    </subcellularLocation>
</comment>
<dbReference type="PROSITE" id="PS52016">
    <property type="entry name" value="TONB_DEPENDENT_REC_3"/>
    <property type="match status" value="1"/>
</dbReference>
<dbReference type="EMBL" id="NQYH01000008">
    <property type="protein sequence ID" value="RIY40505.1"/>
    <property type="molecule type" value="Genomic_DNA"/>
</dbReference>
<dbReference type="Gene3D" id="2.170.130.10">
    <property type="entry name" value="TonB-dependent receptor, plug domain"/>
    <property type="match status" value="1"/>
</dbReference>
<proteinExistence type="inferred from homology"/>
<evidence type="ECO:0000256" key="5">
    <source>
        <dbReference type="ARBA" id="ARBA00022496"/>
    </source>
</evidence>
<evidence type="ECO:0000256" key="3">
    <source>
        <dbReference type="ARBA" id="ARBA00022448"/>
    </source>
</evidence>
<keyword evidence="6 14" id="KW-0812">Transmembrane</keyword>
<dbReference type="InterPro" id="IPR039426">
    <property type="entry name" value="TonB-dep_rcpt-like"/>
</dbReference>
<evidence type="ECO:0000256" key="15">
    <source>
        <dbReference type="RuleBase" id="RU003357"/>
    </source>
</evidence>
<comment type="similarity">
    <text evidence="2 14 15">Belongs to the TonB-dependent receptor family.</text>
</comment>
<dbReference type="Pfam" id="PF07715">
    <property type="entry name" value="Plug"/>
    <property type="match status" value="1"/>
</dbReference>
<evidence type="ECO:0000256" key="12">
    <source>
        <dbReference type="ARBA" id="ARBA00023170"/>
    </source>
</evidence>
<keyword evidence="12 19" id="KW-0675">Receptor</keyword>
<evidence type="ECO:0000256" key="10">
    <source>
        <dbReference type="ARBA" id="ARBA00023077"/>
    </source>
</evidence>
<evidence type="ECO:0000313" key="20">
    <source>
        <dbReference type="Proteomes" id="UP000266206"/>
    </source>
</evidence>
<keyword evidence="8" id="KW-0408">Iron</keyword>
<dbReference type="SUPFAM" id="SSF56935">
    <property type="entry name" value="Porins"/>
    <property type="match status" value="1"/>
</dbReference>
<dbReference type="CDD" id="cd01347">
    <property type="entry name" value="ligand_gated_channel"/>
    <property type="match status" value="1"/>
</dbReference>
<dbReference type="InterPro" id="IPR037066">
    <property type="entry name" value="Plug_dom_sf"/>
</dbReference>
<protein>
    <submittedName>
        <fullName evidence="19">TonB-dependent siderophore receptor</fullName>
    </submittedName>
</protein>
<feature type="domain" description="TonB-dependent receptor plug" evidence="18">
    <location>
        <begin position="50"/>
        <end position="160"/>
    </location>
</feature>
<gene>
    <name evidence="19" type="ORF">CJP73_10255</name>
</gene>
<evidence type="ECO:0000256" key="11">
    <source>
        <dbReference type="ARBA" id="ARBA00023136"/>
    </source>
</evidence>
<dbReference type="InterPro" id="IPR036942">
    <property type="entry name" value="Beta-barrel_TonB_sf"/>
</dbReference>
<comment type="caution">
    <text evidence="19">The sequence shown here is derived from an EMBL/GenBank/DDBJ whole genome shotgun (WGS) entry which is preliminary data.</text>
</comment>
<evidence type="ECO:0000256" key="2">
    <source>
        <dbReference type="ARBA" id="ARBA00009810"/>
    </source>
</evidence>
<name>A0A3A1YS75_9BURK</name>
<evidence type="ECO:0000256" key="1">
    <source>
        <dbReference type="ARBA" id="ARBA00004571"/>
    </source>
</evidence>
<keyword evidence="10 15" id="KW-0798">TonB box</keyword>
<reference evidence="19 20" key="1">
    <citation type="submission" date="2017-08" db="EMBL/GenBank/DDBJ databases">
        <title>Pusillimonas indicus sp. nov., a member of the family Alcaligenaceae isolated from surface seawater.</title>
        <authorList>
            <person name="Li J."/>
        </authorList>
    </citation>
    <scope>NUCLEOTIDE SEQUENCE [LARGE SCALE GENOMIC DNA]</scope>
    <source>
        <strain evidence="19 20">L52-1-41</strain>
    </source>
</reference>
<evidence type="ECO:0000256" key="8">
    <source>
        <dbReference type="ARBA" id="ARBA00023004"/>
    </source>
</evidence>
<evidence type="ECO:0000256" key="9">
    <source>
        <dbReference type="ARBA" id="ARBA00023065"/>
    </source>
</evidence>
<dbReference type="GO" id="GO:0009279">
    <property type="term" value="C:cell outer membrane"/>
    <property type="evidence" value="ECO:0007669"/>
    <property type="project" value="UniProtKB-SubCell"/>
</dbReference>
<feature type="chain" id="PRO_5017347755" evidence="16">
    <location>
        <begin position="22"/>
        <end position="719"/>
    </location>
</feature>
<organism evidence="19 20">
    <name type="scientific">Neopusillimonas maritima</name>
    <dbReference type="NCBI Taxonomy" id="2026239"/>
    <lineage>
        <taxon>Bacteria</taxon>
        <taxon>Pseudomonadati</taxon>
        <taxon>Pseudomonadota</taxon>
        <taxon>Betaproteobacteria</taxon>
        <taxon>Burkholderiales</taxon>
        <taxon>Alcaligenaceae</taxon>
        <taxon>Neopusillimonas</taxon>
    </lineage>
</organism>
<dbReference type="PANTHER" id="PTHR32552:SF68">
    <property type="entry name" value="FERRICHROME OUTER MEMBRANE TRANSPORTER_PHAGE RECEPTOR"/>
    <property type="match status" value="1"/>
</dbReference>
<feature type="domain" description="TonB-dependent receptor-like beta-barrel" evidence="17">
    <location>
        <begin position="236"/>
        <end position="682"/>
    </location>
</feature>
<dbReference type="Gene3D" id="2.40.170.20">
    <property type="entry name" value="TonB-dependent receptor, beta-barrel domain"/>
    <property type="match status" value="1"/>
</dbReference>
<dbReference type="InterPro" id="IPR000531">
    <property type="entry name" value="Beta-barrel_TonB"/>
</dbReference>
<keyword evidence="9" id="KW-0406">Ion transport</keyword>